<accession>A0A0S8GPG9</accession>
<feature type="transmembrane region" description="Helical" evidence="1">
    <location>
        <begin position="34"/>
        <end position="54"/>
    </location>
</feature>
<protein>
    <submittedName>
        <fullName evidence="2">Uncharacterized protein</fullName>
    </submittedName>
</protein>
<keyword evidence="1" id="KW-0812">Transmembrane</keyword>
<gene>
    <name evidence="2" type="ORF">AMJ87_01365</name>
</gene>
<proteinExistence type="predicted"/>
<dbReference type="AlphaFoldDB" id="A0A0S8GPG9"/>
<reference evidence="2 3" key="1">
    <citation type="journal article" date="2015" name="Microbiome">
        <title>Genomic resolution of linkages in carbon, nitrogen, and sulfur cycling among widespread estuary sediment bacteria.</title>
        <authorList>
            <person name="Baker B.J."/>
            <person name="Lazar C.S."/>
            <person name="Teske A.P."/>
            <person name="Dick G.J."/>
        </authorList>
    </citation>
    <scope>NUCLEOTIDE SEQUENCE [LARGE SCALE GENOMIC DNA]</scope>
    <source>
        <strain evidence="2">SM23_60</strain>
    </source>
</reference>
<organism evidence="2 3">
    <name type="scientific">candidate division WOR_3 bacterium SM23_60</name>
    <dbReference type="NCBI Taxonomy" id="1703780"/>
    <lineage>
        <taxon>Bacteria</taxon>
        <taxon>Bacteria division WOR-3</taxon>
    </lineage>
</organism>
<comment type="caution">
    <text evidence="2">The sequence shown here is derived from an EMBL/GenBank/DDBJ whole genome shotgun (WGS) entry which is preliminary data.</text>
</comment>
<keyword evidence="1" id="KW-1133">Transmembrane helix</keyword>
<evidence type="ECO:0000313" key="2">
    <source>
        <dbReference type="EMBL" id="KPK73530.1"/>
    </source>
</evidence>
<dbReference type="EMBL" id="LJUO01000007">
    <property type="protein sequence ID" value="KPK73530.1"/>
    <property type="molecule type" value="Genomic_DNA"/>
</dbReference>
<feature type="transmembrane region" description="Helical" evidence="1">
    <location>
        <begin position="12"/>
        <end position="28"/>
    </location>
</feature>
<sequence length="302" mass="33841">MYLVLDKLSLRLRGAVSVILIVMGYLFQLTTTNILAGLPFIVACLVLNLMRGVSVKRIRPKDLKWQVVTPDRIDQVLTQCERIKKFRSHGTIPALVLFVIIAVFLSVIIPSYIRIFARLPFALIAAVANAAILFVGLALTGRRSAWMPPALDIKAKIVKRILESPFIKNDPSIQALPYLEIGETANGSFPNDTRLLLKFKDAAKEFIGVQGQISINSVKSRDYPYFYIVIIARPEFNLHEKYEKQALENIVVERKKSGDVEVLVMRQKTTKTSGYHTNPAVQDYILKCGIAAAKSLGSHYLK</sequence>
<feature type="transmembrane region" description="Helical" evidence="1">
    <location>
        <begin position="119"/>
        <end position="139"/>
    </location>
</feature>
<evidence type="ECO:0000313" key="3">
    <source>
        <dbReference type="Proteomes" id="UP000051096"/>
    </source>
</evidence>
<keyword evidence="1" id="KW-0472">Membrane</keyword>
<feature type="transmembrane region" description="Helical" evidence="1">
    <location>
        <begin position="92"/>
        <end position="113"/>
    </location>
</feature>
<evidence type="ECO:0000256" key="1">
    <source>
        <dbReference type="SAM" id="Phobius"/>
    </source>
</evidence>
<name>A0A0S8GPG9_UNCW3</name>
<dbReference type="Proteomes" id="UP000051096">
    <property type="component" value="Unassembled WGS sequence"/>
</dbReference>